<gene>
    <name evidence="12" type="primary">magA</name>
    <name evidence="12" type="ORF">OPDIPICF_00971</name>
</gene>
<dbReference type="InterPro" id="IPR006153">
    <property type="entry name" value="Cation/H_exchanger_TM"/>
</dbReference>
<proteinExistence type="inferred from homology"/>
<dbReference type="PANTHER" id="PTHR42751:SF3">
    <property type="entry name" value="SODIUM_GLUTAMATE SYMPORTER"/>
    <property type="match status" value="1"/>
</dbReference>
<feature type="transmembrane region" description="Helical" evidence="9">
    <location>
        <begin position="90"/>
        <end position="112"/>
    </location>
</feature>
<evidence type="ECO:0000259" key="11">
    <source>
        <dbReference type="Pfam" id="PF02254"/>
    </source>
</evidence>
<evidence type="ECO:0000256" key="9">
    <source>
        <dbReference type="SAM" id="Phobius"/>
    </source>
</evidence>
<dbReference type="InterPro" id="IPR036291">
    <property type="entry name" value="NAD(P)-bd_dom_sf"/>
</dbReference>
<dbReference type="GO" id="GO:1902600">
    <property type="term" value="P:proton transmembrane transport"/>
    <property type="evidence" value="ECO:0007669"/>
    <property type="project" value="InterPro"/>
</dbReference>
<feature type="domain" description="Cation/H+ exchanger transmembrane" evidence="10">
    <location>
        <begin position="19"/>
        <end position="372"/>
    </location>
</feature>
<feature type="transmembrane region" description="Helical" evidence="9">
    <location>
        <begin position="151"/>
        <end position="173"/>
    </location>
</feature>
<evidence type="ECO:0000256" key="8">
    <source>
        <dbReference type="ARBA" id="ARBA00023136"/>
    </source>
</evidence>
<name>A0A5S9PN22_9GAMM</name>
<dbReference type="GO" id="GO:0015297">
    <property type="term" value="F:antiporter activity"/>
    <property type="evidence" value="ECO:0007669"/>
    <property type="project" value="UniProtKB-KW"/>
</dbReference>
<feature type="transmembrane region" description="Helical" evidence="9">
    <location>
        <begin position="118"/>
        <end position="139"/>
    </location>
</feature>
<keyword evidence="4" id="KW-0050">Antiport</keyword>
<feature type="transmembrane region" description="Helical" evidence="9">
    <location>
        <begin position="329"/>
        <end position="349"/>
    </location>
</feature>
<evidence type="ECO:0000256" key="1">
    <source>
        <dbReference type="ARBA" id="ARBA00004141"/>
    </source>
</evidence>
<dbReference type="Pfam" id="PF02254">
    <property type="entry name" value="TrkA_N"/>
    <property type="match status" value="1"/>
</dbReference>
<dbReference type="Proteomes" id="UP000441399">
    <property type="component" value="Unassembled WGS sequence"/>
</dbReference>
<dbReference type="OrthoDB" id="3418949at2"/>
<evidence type="ECO:0000313" key="13">
    <source>
        <dbReference type="Proteomes" id="UP000441399"/>
    </source>
</evidence>
<feature type="transmembrane region" description="Helical" evidence="9">
    <location>
        <begin position="6"/>
        <end position="28"/>
    </location>
</feature>
<dbReference type="GO" id="GO:0006813">
    <property type="term" value="P:potassium ion transport"/>
    <property type="evidence" value="ECO:0007669"/>
    <property type="project" value="InterPro"/>
</dbReference>
<sequence>MIAYVLQDVFTEIALLLLLSAVVGAIGLKLKQPLIVAFIAVGILVGPSALGWVQTNDQVDLLAKMGIALLLFLVGLKLDIHIIRSMGPVAVFAGLGQVLFTSVFGFLIALGLGLVVTAAVYVAVALTFSSTIIIVKLLSDKREIDQLHGRIAIGFLIVQDIVVILVMIALTALGESSGQTLGQQAITILVNGTLFLLGIAAMMRFVLTPLLRQLAKSSELLILFAIAWAVSLAALGVQLGFSKEVGAFLAGISIASTPYREVIGARLTSLRDFLLLFFFIDLGVGLDLSTLGAQVLPALLLSAFVLIGNPLIVMVILGTMGYRKRTSFLAGLTVAQISEFSLILAALGLSQGYISADTMGLITLVGLITISLSTYMIIYSEALYRYLSRWLSPFERHLPTQSLDEEGGNENASADAVIFGLGRIGTQLSEQFASNGCSVLGIDIDPQRIRQNRKTLIQAQFGDMGSPEFIAHLPLESTRFVIATTRELPDILAMISTLGDTGYQGEIVAFVDSDAEAEFLRDKGCHITFNAHRGAANLLFEQLNLPCLSSGSISSSDPTVKPPVSDS</sequence>
<protein>
    <submittedName>
        <fullName evidence="12">Iron transporter MagA</fullName>
    </submittedName>
</protein>
<reference evidence="12 13" key="1">
    <citation type="submission" date="2019-11" db="EMBL/GenBank/DDBJ databases">
        <authorList>
            <person name="Holert J."/>
        </authorList>
    </citation>
    <scope>NUCLEOTIDE SEQUENCE [LARGE SCALE GENOMIC DNA]</scope>
    <source>
        <strain evidence="12">SB11_3</strain>
    </source>
</reference>
<feature type="transmembrane region" description="Helical" evidence="9">
    <location>
        <begin position="219"/>
        <end position="239"/>
    </location>
</feature>
<comment type="subcellular location">
    <subcellularLocation>
        <location evidence="1">Membrane</location>
        <topology evidence="1">Multi-pass membrane protein</topology>
    </subcellularLocation>
</comment>
<keyword evidence="13" id="KW-1185">Reference proteome</keyword>
<dbReference type="Pfam" id="PF00999">
    <property type="entry name" value="Na_H_Exchanger"/>
    <property type="match status" value="1"/>
</dbReference>
<keyword evidence="3" id="KW-0813">Transport</keyword>
<accession>A0A5S9PN22</accession>
<dbReference type="Gene3D" id="1.20.1530.20">
    <property type="match status" value="1"/>
</dbReference>
<dbReference type="AlphaFoldDB" id="A0A5S9PN22"/>
<evidence type="ECO:0000256" key="4">
    <source>
        <dbReference type="ARBA" id="ARBA00022449"/>
    </source>
</evidence>
<keyword evidence="5 9" id="KW-0812">Transmembrane</keyword>
<organism evidence="12 13">
    <name type="scientific">BD1-7 clade bacterium</name>
    <dbReference type="NCBI Taxonomy" id="2029982"/>
    <lineage>
        <taxon>Bacteria</taxon>
        <taxon>Pseudomonadati</taxon>
        <taxon>Pseudomonadota</taxon>
        <taxon>Gammaproteobacteria</taxon>
        <taxon>Cellvibrionales</taxon>
        <taxon>Spongiibacteraceae</taxon>
        <taxon>BD1-7 clade</taxon>
    </lineage>
</organism>
<keyword evidence="6 9" id="KW-1133">Transmembrane helix</keyword>
<evidence type="ECO:0000256" key="2">
    <source>
        <dbReference type="ARBA" id="ARBA00005551"/>
    </source>
</evidence>
<evidence type="ECO:0000256" key="6">
    <source>
        <dbReference type="ARBA" id="ARBA00022989"/>
    </source>
</evidence>
<feature type="transmembrane region" description="Helical" evidence="9">
    <location>
        <begin position="61"/>
        <end position="78"/>
    </location>
</feature>
<keyword evidence="8 9" id="KW-0472">Membrane</keyword>
<keyword evidence="7" id="KW-0406">Ion transport</keyword>
<dbReference type="InterPro" id="IPR003148">
    <property type="entry name" value="RCK_N"/>
</dbReference>
<evidence type="ECO:0000256" key="3">
    <source>
        <dbReference type="ARBA" id="ARBA00022448"/>
    </source>
</evidence>
<feature type="domain" description="RCK N-terminal" evidence="11">
    <location>
        <begin position="417"/>
        <end position="529"/>
    </location>
</feature>
<dbReference type="Gene3D" id="3.40.50.720">
    <property type="entry name" value="NAD(P)-binding Rossmann-like Domain"/>
    <property type="match status" value="1"/>
</dbReference>
<dbReference type="InterPro" id="IPR038770">
    <property type="entry name" value="Na+/solute_symporter_sf"/>
</dbReference>
<dbReference type="GO" id="GO:0016020">
    <property type="term" value="C:membrane"/>
    <property type="evidence" value="ECO:0007669"/>
    <property type="project" value="UniProtKB-SubCell"/>
</dbReference>
<comment type="similarity">
    <text evidence="2">Belongs to the monovalent cation:proton antiporter 2 (CPA2) transporter (TC 2.A.37) family.</text>
</comment>
<evidence type="ECO:0000313" key="12">
    <source>
        <dbReference type="EMBL" id="CAA0105560.1"/>
    </source>
</evidence>
<evidence type="ECO:0000256" key="5">
    <source>
        <dbReference type="ARBA" id="ARBA00022692"/>
    </source>
</evidence>
<feature type="transmembrane region" description="Helical" evidence="9">
    <location>
        <begin position="361"/>
        <end position="379"/>
    </location>
</feature>
<dbReference type="SUPFAM" id="SSF51735">
    <property type="entry name" value="NAD(P)-binding Rossmann-fold domains"/>
    <property type="match status" value="1"/>
</dbReference>
<dbReference type="EMBL" id="CACSIO010000012">
    <property type="protein sequence ID" value="CAA0105560.1"/>
    <property type="molecule type" value="Genomic_DNA"/>
</dbReference>
<evidence type="ECO:0000256" key="7">
    <source>
        <dbReference type="ARBA" id="ARBA00023065"/>
    </source>
</evidence>
<evidence type="ECO:0000259" key="10">
    <source>
        <dbReference type="Pfam" id="PF00999"/>
    </source>
</evidence>
<feature type="transmembrane region" description="Helical" evidence="9">
    <location>
        <begin position="185"/>
        <end position="207"/>
    </location>
</feature>
<feature type="transmembrane region" description="Helical" evidence="9">
    <location>
        <begin position="299"/>
        <end position="317"/>
    </location>
</feature>
<dbReference type="PANTHER" id="PTHR42751">
    <property type="entry name" value="SODIUM/HYDROGEN EXCHANGER FAMILY/TRKA DOMAIN PROTEIN"/>
    <property type="match status" value="1"/>
</dbReference>
<feature type="transmembrane region" description="Helical" evidence="9">
    <location>
        <begin position="35"/>
        <end position="55"/>
    </location>
</feature>